<dbReference type="InterPro" id="IPR027417">
    <property type="entry name" value="P-loop_NTPase"/>
</dbReference>
<dbReference type="InterPro" id="IPR026906">
    <property type="entry name" value="LRR_5"/>
</dbReference>
<evidence type="ECO:0000313" key="3">
    <source>
        <dbReference type="Proteomes" id="UP000828390"/>
    </source>
</evidence>
<proteinExistence type="predicted"/>
<dbReference type="Proteomes" id="UP000828390">
    <property type="component" value="Unassembled WGS sequence"/>
</dbReference>
<dbReference type="InterPro" id="IPR032675">
    <property type="entry name" value="LRR_dom_sf"/>
</dbReference>
<dbReference type="GO" id="GO:0031012">
    <property type="term" value="C:extracellular matrix"/>
    <property type="evidence" value="ECO:0007669"/>
    <property type="project" value="TreeGrafter"/>
</dbReference>
<reference evidence="2" key="2">
    <citation type="submission" date="2020-11" db="EMBL/GenBank/DDBJ databases">
        <authorList>
            <person name="McCartney M.A."/>
            <person name="Auch B."/>
            <person name="Kono T."/>
            <person name="Mallez S."/>
            <person name="Becker A."/>
            <person name="Gohl D.M."/>
            <person name="Silverstein K.A.T."/>
            <person name="Koren S."/>
            <person name="Bechman K.B."/>
            <person name="Herman A."/>
            <person name="Abrahante J.E."/>
            <person name="Garbe J."/>
        </authorList>
    </citation>
    <scope>NUCLEOTIDE SEQUENCE</scope>
    <source>
        <strain evidence="2">Duluth1</strain>
        <tissue evidence="2">Whole animal</tissue>
    </source>
</reference>
<dbReference type="PANTHER" id="PTHR24373:SF387">
    <property type="entry name" value="LEUCINE-RICH REPEATS AND IMMUNOGLOBULIN-LIKE DOMAINS PROTEIN SMA-10"/>
    <property type="match status" value="1"/>
</dbReference>
<dbReference type="Gene3D" id="3.80.10.10">
    <property type="entry name" value="Ribonuclease Inhibitor"/>
    <property type="match status" value="3"/>
</dbReference>
<protein>
    <recommendedName>
        <fullName evidence="4">NACHT domain-containing protein</fullName>
    </recommendedName>
</protein>
<sequence>MGKSTFASKLVLDWCNPSKPLSSISKTFADASTLLEFKFTFFITLRDYVGERDVTKMIKEQIIDMVYADTERNDAYEMLNKILQQEMCLVVLDGLDEWKDPQGKLAQPIMLSCYSQCTVFTTTRPWKLTDERIRKSQIDSLFELKGVSDPYELCKSVLDIFGCEKSVEFTDYVAENKLGDLMLSPMLLSLIVSSWVDGTRLKGSRCELYSILIDGLFKKASEAHSFFNQPPFICFRNTLYLKQNMEHLEAISKTAFLMLFSVEREQSLVISDRRLSQHLTQEQKNIALKTGILTEKKCLFKTYLRSTCSFIHKSVQEFLAAVHIAGNSDALVVVSRYLIAHFDTIFENQIFIFLCGLNISLANELSRTIDSTINTEAYNDLQNVLPLYISGFIEAQVTVLNPNDIDLKISRFITKDEINDVSCEAFVSILQMNKSNAKLLHLGYSSPDLLRKRLIGDDEGVRGFNLTSFCNLENLDISYITLQPDSFHGLEQLKILKLVHCECELLDLSSCHNLESIDLHCEGIVPQPNFLHGLAKLKILQLMDIEYEGLDLSSCQNLETIDLCGEAIVLQPNAFHGLVQLKQLKLDGCLWESLDLSSCHNLEIIDFCCETIALPSKDLCGLAQLKILKLRCVSEWFSFPSCEWLDLSSCRNLKIIELHRNITLQPHALHGLIQLKVLKCWYCECEELYLSSCHNLDTIDLHGVGVTLQPNAFHGLAQLKYLKLWAFECKGLDLSSCKNLRKVLLSEVITLHPNGLHGLALLNMVMLMECESEMLDLSSCHNLKTIDVMTGIILHPNAFHGMSQLNYLSLFDCKCELMDLSSCHNLKWIDLYRGITLQPNVFNGLAQLYSLKLWSCECKGLHLSSCYNLKTIDIAGEGITLQPNAFHGLFQLHKLKLSNCECEWLDLSSCHNLEIIDLHGERIVLQPNAVHGLAQLKILKLEGCVSKGLILSSCHQLETIDLKGEGIALPSNALYGLKKLKVVNLVDRKI</sequence>
<keyword evidence="3" id="KW-1185">Reference proteome</keyword>
<dbReference type="Gene3D" id="3.40.50.300">
    <property type="entry name" value="P-loop containing nucleotide triphosphate hydrolases"/>
    <property type="match status" value="1"/>
</dbReference>
<dbReference type="InterPro" id="IPR050328">
    <property type="entry name" value="Dev_Immune_Receptor"/>
</dbReference>
<accession>A0A9D4LIA8</accession>
<evidence type="ECO:0000313" key="2">
    <source>
        <dbReference type="EMBL" id="KAH3858486.1"/>
    </source>
</evidence>
<name>A0A9D4LIA8_DREPO</name>
<dbReference type="EMBL" id="JAIWYP010000003">
    <property type="protein sequence ID" value="KAH3858486.1"/>
    <property type="molecule type" value="Genomic_DNA"/>
</dbReference>
<organism evidence="2 3">
    <name type="scientific">Dreissena polymorpha</name>
    <name type="common">Zebra mussel</name>
    <name type="synonym">Mytilus polymorpha</name>
    <dbReference type="NCBI Taxonomy" id="45954"/>
    <lineage>
        <taxon>Eukaryota</taxon>
        <taxon>Metazoa</taxon>
        <taxon>Spiralia</taxon>
        <taxon>Lophotrochozoa</taxon>
        <taxon>Mollusca</taxon>
        <taxon>Bivalvia</taxon>
        <taxon>Autobranchia</taxon>
        <taxon>Heteroconchia</taxon>
        <taxon>Euheterodonta</taxon>
        <taxon>Imparidentia</taxon>
        <taxon>Neoheterodontei</taxon>
        <taxon>Myida</taxon>
        <taxon>Dreissenoidea</taxon>
        <taxon>Dreissenidae</taxon>
        <taxon>Dreissena</taxon>
    </lineage>
</organism>
<dbReference type="PANTHER" id="PTHR24373">
    <property type="entry name" value="SLIT RELATED LEUCINE-RICH REPEAT NEURONAL PROTEIN"/>
    <property type="match status" value="1"/>
</dbReference>
<dbReference type="GO" id="GO:0005615">
    <property type="term" value="C:extracellular space"/>
    <property type="evidence" value="ECO:0007669"/>
    <property type="project" value="TreeGrafter"/>
</dbReference>
<evidence type="ECO:0000256" key="1">
    <source>
        <dbReference type="ARBA" id="ARBA00022729"/>
    </source>
</evidence>
<reference evidence="2" key="1">
    <citation type="journal article" date="2019" name="bioRxiv">
        <title>The Genome of the Zebra Mussel, Dreissena polymorpha: A Resource for Invasive Species Research.</title>
        <authorList>
            <person name="McCartney M.A."/>
            <person name="Auch B."/>
            <person name="Kono T."/>
            <person name="Mallez S."/>
            <person name="Zhang Y."/>
            <person name="Obille A."/>
            <person name="Becker A."/>
            <person name="Abrahante J.E."/>
            <person name="Garbe J."/>
            <person name="Badalamenti J.P."/>
            <person name="Herman A."/>
            <person name="Mangelson H."/>
            <person name="Liachko I."/>
            <person name="Sullivan S."/>
            <person name="Sone E.D."/>
            <person name="Koren S."/>
            <person name="Silverstein K.A.T."/>
            <person name="Beckman K.B."/>
            <person name="Gohl D.M."/>
        </authorList>
    </citation>
    <scope>NUCLEOTIDE SEQUENCE</scope>
    <source>
        <strain evidence="2">Duluth1</strain>
        <tissue evidence="2">Whole animal</tissue>
    </source>
</reference>
<evidence type="ECO:0008006" key="4">
    <source>
        <dbReference type="Google" id="ProtNLM"/>
    </source>
</evidence>
<keyword evidence="1" id="KW-0732">Signal</keyword>
<comment type="caution">
    <text evidence="2">The sequence shown here is derived from an EMBL/GenBank/DDBJ whole genome shotgun (WGS) entry which is preliminary data.</text>
</comment>
<dbReference type="SUPFAM" id="SSF52058">
    <property type="entry name" value="L domain-like"/>
    <property type="match status" value="2"/>
</dbReference>
<dbReference type="AlphaFoldDB" id="A0A9D4LIA8"/>
<dbReference type="Pfam" id="PF13306">
    <property type="entry name" value="LRR_5"/>
    <property type="match status" value="1"/>
</dbReference>
<gene>
    <name evidence="2" type="ORF">DPMN_101110</name>
</gene>